<comment type="caution">
    <text evidence="2">The sequence shown here is derived from an EMBL/GenBank/DDBJ whole genome shotgun (WGS) entry which is preliminary data.</text>
</comment>
<dbReference type="EMBL" id="JANPWB010000003">
    <property type="protein sequence ID" value="KAJ1199144.1"/>
    <property type="molecule type" value="Genomic_DNA"/>
</dbReference>
<evidence type="ECO:0000256" key="1">
    <source>
        <dbReference type="SAM" id="MobiDB-lite"/>
    </source>
</evidence>
<evidence type="ECO:0000313" key="2">
    <source>
        <dbReference type="EMBL" id="KAJ1199144.1"/>
    </source>
</evidence>
<organism evidence="2 3">
    <name type="scientific">Pleurodeles waltl</name>
    <name type="common">Iberian ribbed newt</name>
    <dbReference type="NCBI Taxonomy" id="8319"/>
    <lineage>
        <taxon>Eukaryota</taxon>
        <taxon>Metazoa</taxon>
        <taxon>Chordata</taxon>
        <taxon>Craniata</taxon>
        <taxon>Vertebrata</taxon>
        <taxon>Euteleostomi</taxon>
        <taxon>Amphibia</taxon>
        <taxon>Batrachia</taxon>
        <taxon>Caudata</taxon>
        <taxon>Salamandroidea</taxon>
        <taxon>Salamandridae</taxon>
        <taxon>Pleurodelinae</taxon>
        <taxon>Pleurodeles</taxon>
    </lineage>
</organism>
<protein>
    <submittedName>
        <fullName evidence="2">Uncharacterized protein</fullName>
    </submittedName>
</protein>
<feature type="region of interest" description="Disordered" evidence="1">
    <location>
        <begin position="1"/>
        <end position="37"/>
    </location>
</feature>
<name>A0AAV7VC47_PLEWA</name>
<proteinExistence type="predicted"/>
<sequence length="179" mass="19524">MRPETPQCFTSSAAHRVRVHQRPYGAQTASPPTGALPSRELARRSIGSMRGERAPHHITLATRQETPQCFTSSVAHCARVHQRPYGTQIASPPTGTLPSRELARHSTGCTVSERLQVPTCYCPPSAPGKLRLLCPAKQVCGAVLGVVRQRLRRAAGLHDERCGPRGSEDPRRCPPRCLP</sequence>
<dbReference type="Proteomes" id="UP001066276">
    <property type="component" value="Chromosome 2_1"/>
</dbReference>
<keyword evidence="3" id="KW-1185">Reference proteome</keyword>
<dbReference type="AlphaFoldDB" id="A0AAV7VC47"/>
<reference evidence="2" key="1">
    <citation type="journal article" date="2022" name="bioRxiv">
        <title>Sequencing and chromosome-scale assembly of the giantPleurodeles waltlgenome.</title>
        <authorList>
            <person name="Brown T."/>
            <person name="Elewa A."/>
            <person name="Iarovenko S."/>
            <person name="Subramanian E."/>
            <person name="Araus A.J."/>
            <person name="Petzold A."/>
            <person name="Susuki M."/>
            <person name="Suzuki K.-i.T."/>
            <person name="Hayashi T."/>
            <person name="Toyoda A."/>
            <person name="Oliveira C."/>
            <person name="Osipova E."/>
            <person name="Leigh N.D."/>
            <person name="Simon A."/>
            <person name="Yun M.H."/>
        </authorList>
    </citation>
    <scope>NUCLEOTIDE SEQUENCE</scope>
    <source>
        <strain evidence="2">20211129_DDA</strain>
        <tissue evidence="2">Liver</tissue>
    </source>
</reference>
<evidence type="ECO:0000313" key="3">
    <source>
        <dbReference type="Proteomes" id="UP001066276"/>
    </source>
</evidence>
<gene>
    <name evidence="2" type="ORF">NDU88_002982</name>
</gene>
<accession>A0AAV7VC47</accession>